<comment type="caution">
    <text evidence="2">The sequence shown here is derived from an EMBL/GenBank/DDBJ whole genome shotgun (WGS) entry which is preliminary data.</text>
</comment>
<evidence type="ECO:0000313" key="2">
    <source>
        <dbReference type="EMBL" id="EAU53554.1"/>
    </source>
</evidence>
<feature type="compositionally biased region" description="Polar residues" evidence="1">
    <location>
        <begin position="204"/>
        <end position="218"/>
    </location>
</feature>
<name>Q0EWB7_9PROT</name>
<dbReference type="EMBL" id="AATS01000021">
    <property type="protein sequence ID" value="EAU53554.1"/>
    <property type="molecule type" value="Genomic_DNA"/>
</dbReference>
<proteinExistence type="predicted"/>
<feature type="compositionally biased region" description="Basic and acidic residues" evidence="1">
    <location>
        <begin position="189"/>
        <end position="198"/>
    </location>
</feature>
<evidence type="ECO:0000256" key="1">
    <source>
        <dbReference type="SAM" id="MobiDB-lite"/>
    </source>
</evidence>
<dbReference type="HOGENOM" id="CLU_926891_0_0_0"/>
<dbReference type="InParanoid" id="Q0EWB7"/>
<organism evidence="2 3">
    <name type="scientific">Mariprofundus ferrooxydans PV-1</name>
    <dbReference type="NCBI Taxonomy" id="314345"/>
    <lineage>
        <taxon>Bacteria</taxon>
        <taxon>Pseudomonadati</taxon>
        <taxon>Pseudomonadota</taxon>
        <taxon>Candidatius Mariprofundia</taxon>
        <taxon>Mariprofundales</taxon>
        <taxon>Mariprofundaceae</taxon>
        <taxon>Mariprofundus</taxon>
    </lineage>
</organism>
<feature type="region of interest" description="Disordered" evidence="1">
    <location>
        <begin position="76"/>
        <end position="106"/>
    </location>
</feature>
<reference evidence="2 3" key="1">
    <citation type="submission" date="2006-09" db="EMBL/GenBank/DDBJ databases">
        <authorList>
            <person name="Emerson D."/>
            <person name="Ferriera S."/>
            <person name="Johnson J."/>
            <person name="Kravitz S."/>
            <person name="Halpern A."/>
            <person name="Remington K."/>
            <person name="Beeson K."/>
            <person name="Tran B."/>
            <person name="Rogers Y.-H."/>
            <person name="Friedman R."/>
            <person name="Venter J.C."/>
        </authorList>
    </citation>
    <scope>NUCLEOTIDE SEQUENCE [LARGE SCALE GENOMIC DNA]</scope>
    <source>
        <strain evidence="2 3">PV-1</strain>
    </source>
</reference>
<feature type="compositionally biased region" description="Basic and acidic residues" evidence="1">
    <location>
        <begin position="220"/>
        <end position="229"/>
    </location>
</feature>
<sequence>MAQKRLKEFMEANKASVKEMESILGFRPGIITPLMNQKEGCNAYAERIYMDMADAVPLQHKLHALRNLDLEDESEPVKQEAVAVKQDKPSANVSSEAKKRGKKASKAMHIQKASKAEKGAIVERLKAFKKSLGLSWDEVAESLNAAGVFEFKGSRISVQISPSTQMSKDLFNHFKAALDVAEANIGELKQPKPERKQVEAAVTESDTQPENLQQNSADSHAADATDQHETPAVSDEPQIPSIIRIAITREAARRYLEDELGCDMEELRALADPIESLLYALRAGVKARVIVPMHEVQVKL</sequence>
<accession>Q0EWB7</accession>
<dbReference type="Proteomes" id="UP000005297">
    <property type="component" value="Unassembled WGS sequence"/>
</dbReference>
<feature type="region of interest" description="Disordered" evidence="1">
    <location>
        <begin position="186"/>
        <end position="236"/>
    </location>
</feature>
<dbReference type="STRING" id="314344.AL013_10420"/>
<dbReference type="AlphaFoldDB" id="Q0EWB7"/>
<protein>
    <submittedName>
        <fullName evidence="2">Uncharacterized protein</fullName>
    </submittedName>
</protein>
<gene>
    <name evidence="2" type="ORF">SPV1_02913</name>
</gene>
<keyword evidence="3" id="KW-1185">Reference proteome</keyword>
<evidence type="ECO:0000313" key="3">
    <source>
        <dbReference type="Proteomes" id="UP000005297"/>
    </source>
</evidence>